<dbReference type="PANTHER" id="PTHR46391">
    <property type="entry name" value="BASIC LEUCINE ZIPPER 34"/>
    <property type="match status" value="1"/>
</dbReference>
<feature type="compositionally biased region" description="Gly residues" evidence="4">
    <location>
        <begin position="348"/>
        <end position="370"/>
    </location>
</feature>
<keyword evidence="8" id="KW-1185">Reference proteome</keyword>
<evidence type="ECO:0000313" key="7">
    <source>
        <dbReference type="EMBL" id="KAK9831304.1"/>
    </source>
</evidence>
<dbReference type="InterPro" id="IPR044759">
    <property type="entry name" value="bZIP_RF2"/>
</dbReference>
<feature type="region of interest" description="Disordered" evidence="4">
    <location>
        <begin position="515"/>
        <end position="566"/>
    </location>
</feature>
<feature type="compositionally biased region" description="Basic residues" evidence="4">
    <location>
        <begin position="551"/>
        <end position="560"/>
    </location>
</feature>
<evidence type="ECO:0000256" key="4">
    <source>
        <dbReference type="SAM" id="MobiDB-lite"/>
    </source>
</evidence>
<feature type="compositionally biased region" description="Polar residues" evidence="4">
    <location>
        <begin position="395"/>
        <end position="408"/>
    </location>
</feature>
<dbReference type="CDD" id="cd14703">
    <property type="entry name" value="bZIP_plant_RF2"/>
    <property type="match status" value="1"/>
</dbReference>
<dbReference type="GO" id="GO:0005634">
    <property type="term" value="C:nucleus"/>
    <property type="evidence" value="ECO:0007669"/>
    <property type="project" value="TreeGrafter"/>
</dbReference>
<keyword evidence="1" id="KW-0805">Transcription regulation</keyword>
<feature type="compositionally biased region" description="Low complexity" evidence="4">
    <location>
        <begin position="292"/>
        <end position="306"/>
    </location>
</feature>
<dbReference type="InterPro" id="IPR004827">
    <property type="entry name" value="bZIP"/>
</dbReference>
<feature type="domain" description="BZIP" evidence="6">
    <location>
        <begin position="440"/>
        <end position="508"/>
    </location>
</feature>
<feature type="compositionally biased region" description="Basic and acidic residues" evidence="4">
    <location>
        <begin position="435"/>
        <end position="444"/>
    </location>
</feature>
<organism evidence="7 8">
    <name type="scientific">Elliptochloris bilobata</name>
    <dbReference type="NCBI Taxonomy" id="381761"/>
    <lineage>
        <taxon>Eukaryota</taxon>
        <taxon>Viridiplantae</taxon>
        <taxon>Chlorophyta</taxon>
        <taxon>core chlorophytes</taxon>
        <taxon>Trebouxiophyceae</taxon>
        <taxon>Trebouxiophyceae incertae sedis</taxon>
        <taxon>Elliptochloris clade</taxon>
        <taxon>Elliptochloris</taxon>
    </lineage>
</organism>
<name>A0AAW1RC95_9CHLO</name>
<keyword evidence="2" id="KW-0804">Transcription</keyword>
<dbReference type="GO" id="GO:0003700">
    <property type="term" value="F:DNA-binding transcription factor activity"/>
    <property type="evidence" value="ECO:0007669"/>
    <property type="project" value="InterPro"/>
</dbReference>
<gene>
    <name evidence="7" type="ORF">WJX81_000290</name>
</gene>
<feature type="signal peptide" evidence="5">
    <location>
        <begin position="1"/>
        <end position="17"/>
    </location>
</feature>
<feature type="chain" id="PRO_5043519879" description="BZIP domain-containing protein" evidence="5">
    <location>
        <begin position="18"/>
        <end position="566"/>
    </location>
</feature>
<keyword evidence="5" id="KW-0732">Signal</keyword>
<dbReference type="SMART" id="SM00338">
    <property type="entry name" value="BRLZ"/>
    <property type="match status" value="1"/>
</dbReference>
<feature type="region of interest" description="Disordered" evidence="4">
    <location>
        <begin position="292"/>
        <end position="446"/>
    </location>
</feature>
<proteinExistence type="predicted"/>
<evidence type="ECO:0000256" key="3">
    <source>
        <dbReference type="ARBA" id="ARBA00023242"/>
    </source>
</evidence>
<dbReference type="GO" id="GO:0045893">
    <property type="term" value="P:positive regulation of DNA-templated transcription"/>
    <property type="evidence" value="ECO:0007669"/>
    <property type="project" value="TreeGrafter"/>
</dbReference>
<evidence type="ECO:0000256" key="5">
    <source>
        <dbReference type="SAM" id="SignalP"/>
    </source>
</evidence>
<evidence type="ECO:0000256" key="2">
    <source>
        <dbReference type="ARBA" id="ARBA00023163"/>
    </source>
</evidence>
<reference evidence="7 8" key="1">
    <citation type="journal article" date="2024" name="Nat. Commun.">
        <title>Phylogenomics reveals the evolutionary origins of lichenization in chlorophyte algae.</title>
        <authorList>
            <person name="Puginier C."/>
            <person name="Libourel C."/>
            <person name="Otte J."/>
            <person name="Skaloud P."/>
            <person name="Haon M."/>
            <person name="Grisel S."/>
            <person name="Petersen M."/>
            <person name="Berrin J.G."/>
            <person name="Delaux P.M."/>
            <person name="Dal Grande F."/>
            <person name="Keller J."/>
        </authorList>
    </citation>
    <scope>NUCLEOTIDE SEQUENCE [LARGE SCALE GENOMIC DNA]</scope>
    <source>
        <strain evidence="7 8">SAG 245.80</strain>
    </source>
</reference>
<dbReference type="Proteomes" id="UP001445335">
    <property type="component" value="Unassembled WGS sequence"/>
</dbReference>
<protein>
    <recommendedName>
        <fullName evidence="6">BZIP domain-containing protein</fullName>
    </recommendedName>
</protein>
<dbReference type="InterPro" id="IPR046347">
    <property type="entry name" value="bZIP_sf"/>
</dbReference>
<sequence length="566" mass="57199">MPVAASVLAALQAMASAGGGAAVAGGWGGAQEGGSHRRAWSANAIGGCAPLQHWHSAPYGAEGYHFDVEAARMKAELDGGAAGAGGGEGDLGGGHMDGGDALMQGMTGLRAEVAGHGKAEYECDVLAQAPFLASYPTLAQEYYAVQNGGAHAMCSEDTGMPDALPDIGQSLFDEEDCLLSVDLPLGALARSMDGSPLSGGDDVPGDMPPELMQQLFGDAGGMGLLPNPNIALSPASCSGPAGRGAHLGTAASAPVMLHATSGRAAAEFAPMGASFRYRGIKPSPNLGFTARAGSAGCGSSQADSAGASGGTRRSQSLTGPSALGGPGASGGNPGGPARMGTSSPDTPSGGGERNVGGGDRNNGGGVGSGRAAGARARMAPERGAGGWGDTDRNDSPLQRSTSSNSLQNLEVAHLAYLTPPHKRKGKGGRQPAADPRLDPNIDPKRARRILANRLSAARSKMKQKSHVDGLRRKAEELQEHCCGLIATYNRLLVERNQLMRSAGFQLDISLPKAMEPPQLDFGDEAAPASGDEAGSGDDKGWPSTSSPSSRCMRKAPRSARRPPSGG</sequence>
<dbReference type="SUPFAM" id="SSF57959">
    <property type="entry name" value="Leucine zipper domain"/>
    <property type="match status" value="1"/>
</dbReference>
<comment type="caution">
    <text evidence="7">The sequence shown here is derived from an EMBL/GenBank/DDBJ whole genome shotgun (WGS) entry which is preliminary data.</text>
</comment>
<evidence type="ECO:0000259" key="6">
    <source>
        <dbReference type="SMART" id="SM00338"/>
    </source>
</evidence>
<dbReference type="EMBL" id="JALJOU010000047">
    <property type="protein sequence ID" value="KAK9831304.1"/>
    <property type="molecule type" value="Genomic_DNA"/>
</dbReference>
<dbReference type="PANTHER" id="PTHR46391:SF35">
    <property type="entry name" value="BASIC LEUCINE ZIPPER 34-LIKE ISOFORM X1"/>
    <property type="match status" value="1"/>
</dbReference>
<accession>A0AAW1RC95</accession>
<dbReference type="InterPro" id="IPR052483">
    <property type="entry name" value="bZIP_transcription_regulators"/>
</dbReference>
<evidence type="ECO:0000256" key="1">
    <source>
        <dbReference type="ARBA" id="ARBA00023015"/>
    </source>
</evidence>
<dbReference type="GO" id="GO:0003677">
    <property type="term" value="F:DNA binding"/>
    <property type="evidence" value="ECO:0007669"/>
    <property type="project" value="TreeGrafter"/>
</dbReference>
<keyword evidence="3" id="KW-0539">Nucleus</keyword>
<evidence type="ECO:0000313" key="8">
    <source>
        <dbReference type="Proteomes" id="UP001445335"/>
    </source>
</evidence>
<feature type="compositionally biased region" description="Gly residues" evidence="4">
    <location>
        <begin position="322"/>
        <end position="334"/>
    </location>
</feature>
<dbReference type="AlphaFoldDB" id="A0AAW1RC95"/>